<dbReference type="Gene3D" id="3.10.450.50">
    <property type="match status" value="1"/>
</dbReference>
<dbReference type="EMBL" id="CP118157">
    <property type="protein sequence ID" value="WOF21819.1"/>
    <property type="molecule type" value="Genomic_DNA"/>
</dbReference>
<name>A0AA97FGT1_9MICO</name>
<reference evidence="2 3" key="1">
    <citation type="submission" date="2023-02" db="EMBL/GenBank/DDBJ databases">
        <title>Microbacterium betulae sp. nov., isolated from birch wood.</title>
        <authorList>
            <person name="Pasciak M."/>
            <person name="Pawlik K.J."/>
            <person name="Martynowski D."/>
            <person name="Laczmanski L."/>
            <person name="Ciekot J."/>
            <person name="Szponar B."/>
            <person name="Wojcik-Fatla A."/>
            <person name="Mackiewicz B."/>
            <person name="Farian E."/>
            <person name="Cholewa G."/>
            <person name="Cholewa A."/>
            <person name="Dutkiewicz J."/>
        </authorList>
    </citation>
    <scope>NUCLEOTIDE SEQUENCE [LARGE SCALE GENOMIC DNA]</scope>
    <source>
        <strain evidence="2 3">AB</strain>
    </source>
</reference>
<dbReference type="RefSeq" id="WP_317138297.1">
    <property type="nucleotide sequence ID" value="NZ_CP118157.1"/>
</dbReference>
<dbReference type="KEGG" id="mbet:N8K70_10530"/>
<keyword evidence="3" id="KW-1185">Reference proteome</keyword>
<dbReference type="Pfam" id="PF12680">
    <property type="entry name" value="SnoaL_2"/>
    <property type="match status" value="1"/>
</dbReference>
<feature type="domain" description="SnoaL-like" evidence="1">
    <location>
        <begin position="16"/>
        <end position="109"/>
    </location>
</feature>
<dbReference type="InterPro" id="IPR032710">
    <property type="entry name" value="NTF2-like_dom_sf"/>
</dbReference>
<sequence length="118" mass="13756">MGSQPDQELTRSLEPLFAAENARDWQRYATFLHPEVVWTLVDGADERRIVGREEYLAVIRRAYEGVSTRFRCVDMMIDEGRARVASLLISDTGDRSLDVFDLEDGLIRREWEFFLGRE</sequence>
<dbReference type="SUPFAM" id="SSF54427">
    <property type="entry name" value="NTF2-like"/>
    <property type="match status" value="1"/>
</dbReference>
<dbReference type="AlphaFoldDB" id="A0AA97FGT1"/>
<evidence type="ECO:0000259" key="1">
    <source>
        <dbReference type="Pfam" id="PF12680"/>
    </source>
</evidence>
<evidence type="ECO:0000313" key="3">
    <source>
        <dbReference type="Proteomes" id="UP001305498"/>
    </source>
</evidence>
<evidence type="ECO:0000313" key="2">
    <source>
        <dbReference type="EMBL" id="WOF21819.1"/>
    </source>
</evidence>
<dbReference type="Proteomes" id="UP001305498">
    <property type="component" value="Chromosome"/>
</dbReference>
<dbReference type="InterPro" id="IPR037401">
    <property type="entry name" value="SnoaL-like"/>
</dbReference>
<accession>A0AA97FGT1</accession>
<protein>
    <submittedName>
        <fullName evidence="2">Nuclear transport factor 2 family protein</fullName>
    </submittedName>
</protein>
<proteinExistence type="predicted"/>
<organism evidence="2 3">
    <name type="scientific">Microbacterium betulae</name>
    <dbReference type="NCBI Taxonomy" id="2981139"/>
    <lineage>
        <taxon>Bacteria</taxon>
        <taxon>Bacillati</taxon>
        <taxon>Actinomycetota</taxon>
        <taxon>Actinomycetes</taxon>
        <taxon>Micrococcales</taxon>
        <taxon>Microbacteriaceae</taxon>
        <taxon>Microbacterium</taxon>
    </lineage>
</organism>
<gene>
    <name evidence="2" type="ORF">N8K70_10530</name>
</gene>